<dbReference type="AlphaFoldDB" id="A0A4Z2HPE9"/>
<evidence type="ECO:0000313" key="2">
    <source>
        <dbReference type="EMBL" id="TNN67688.1"/>
    </source>
</evidence>
<gene>
    <name evidence="2" type="ORF">EYF80_022152</name>
</gene>
<dbReference type="Proteomes" id="UP000314294">
    <property type="component" value="Unassembled WGS sequence"/>
</dbReference>
<comment type="caution">
    <text evidence="2">The sequence shown here is derived from an EMBL/GenBank/DDBJ whole genome shotgun (WGS) entry which is preliminary data.</text>
</comment>
<reference evidence="2 3" key="1">
    <citation type="submission" date="2019-03" db="EMBL/GenBank/DDBJ databases">
        <title>First draft genome of Liparis tanakae, snailfish: a comprehensive survey of snailfish specific genes.</title>
        <authorList>
            <person name="Kim W."/>
            <person name="Song I."/>
            <person name="Jeong J.-H."/>
            <person name="Kim D."/>
            <person name="Kim S."/>
            <person name="Ryu S."/>
            <person name="Song J.Y."/>
            <person name="Lee S.K."/>
        </authorList>
    </citation>
    <scope>NUCLEOTIDE SEQUENCE [LARGE SCALE GENOMIC DNA]</scope>
    <source>
        <tissue evidence="2">Muscle</tissue>
    </source>
</reference>
<name>A0A4Z2HPE9_9TELE</name>
<protein>
    <submittedName>
        <fullName evidence="2">Uncharacterized protein</fullName>
    </submittedName>
</protein>
<proteinExistence type="predicted"/>
<feature type="region of interest" description="Disordered" evidence="1">
    <location>
        <begin position="71"/>
        <end position="101"/>
    </location>
</feature>
<organism evidence="2 3">
    <name type="scientific">Liparis tanakae</name>
    <name type="common">Tanaka's snailfish</name>
    <dbReference type="NCBI Taxonomy" id="230148"/>
    <lineage>
        <taxon>Eukaryota</taxon>
        <taxon>Metazoa</taxon>
        <taxon>Chordata</taxon>
        <taxon>Craniata</taxon>
        <taxon>Vertebrata</taxon>
        <taxon>Euteleostomi</taxon>
        <taxon>Actinopterygii</taxon>
        <taxon>Neopterygii</taxon>
        <taxon>Teleostei</taxon>
        <taxon>Neoteleostei</taxon>
        <taxon>Acanthomorphata</taxon>
        <taxon>Eupercaria</taxon>
        <taxon>Perciformes</taxon>
        <taxon>Cottioidei</taxon>
        <taxon>Cottales</taxon>
        <taxon>Liparidae</taxon>
        <taxon>Liparis</taxon>
    </lineage>
</organism>
<sequence length="113" mass="13004">MGPLLKPDVYLWFHDVENKANDDVITFALEMRKAWGRRAESARDEPATEVSRAENRFLRGVLISLQPRRLATGSGAERGGQTALARKHPHLRKSLSPCRPRESKWIDDHRMSW</sequence>
<dbReference type="EMBL" id="SRLO01000200">
    <property type="protein sequence ID" value="TNN67688.1"/>
    <property type="molecule type" value="Genomic_DNA"/>
</dbReference>
<accession>A0A4Z2HPE9</accession>
<evidence type="ECO:0000256" key="1">
    <source>
        <dbReference type="SAM" id="MobiDB-lite"/>
    </source>
</evidence>
<evidence type="ECO:0000313" key="3">
    <source>
        <dbReference type="Proteomes" id="UP000314294"/>
    </source>
</evidence>
<keyword evidence="3" id="KW-1185">Reference proteome</keyword>